<evidence type="ECO:0000313" key="3">
    <source>
        <dbReference type="Proteomes" id="UP000256964"/>
    </source>
</evidence>
<accession>A0A371CGG4</accession>
<dbReference type="EMBL" id="KZ857983">
    <property type="protein sequence ID" value="RDX39361.1"/>
    <property type="molecule type" value="Genomic_DNA"/>
</dbReference>
<proteinExistence type="predicted"/>
<keyword evidence="3" id="KW-1185">Reference proteome</keyword>
<keyword evidence="1" id="KW-0175">Coiled coil</keyword>
<sequence>MAAPLSPNADLSDPEDFTNASNFASFVESFVLDELHPYSGRYYGEAAEHFLRYLEAAPSEPSGEYRSRFPAFWGTFHEHAPAELQREFFRKCSQAVLARDADFLHAQVQLHQEGIQNAEARFQEVSRRLRLGRRNAPADVAEARDLEHELKLARARLEVYQKAETAVSDYVNLLANLDPSEPRALDFADKDKYLPFAPDVVAKLFRISPLPSP</sequence>
<protein>
    <submittedName>
        <fullName evidence="2">Uncharacterized protein</fullName>
    </submittedName>
</protein>
<feature type="coiled-coil region" evidence="1">
    <location>
        <begin position="115"/>
        <end position="163"/>
    </location>
</feature>
<gene>
    <name evidence="2" type="ORF">OH76DRAFT_1491267</name>
</gene>
<name>A0A371CGG4_9APHY</name>
<evidence type="ECO:0000256" key="1">
    <source>
        <dbReference type="SAM" id="Coils"/>
    </source>
</evidence>
<evidence type="ECO:0000313" key="2">
    <source>
        <dbReference type="EMBL" id="RDX39361.1"/>
    </source>
</evidence>
<feature type="non-terminal residue" evidence="2">
    <location>
        <position position="1"/>
    </location>
</feature>
<dbReference type="Proteomes" id="UP000256964">
    <property type="component" value="Unassembled WGS sequence"/>
</dbReference>
<organism evidence="2 3">
    <name type="scientific">Lentinus brumalis</name>
    <dbReference type="NCBI Taxonomy" id="2498619"/>
    <lineage>
        <taxon>Eukaryota</taxon>
        <taxon>Fungi</taxon>
        <taxon>Dikarya</taxon>
        <taxon>Basidiomycota</taxon>
        <taxon>Agaricomycotina</taxon>
        <taxon>Agaricomycetes</taxon>
        <taxon>Polyporales</taxon>
        <taxon>Polyporaceae</taxon>
        <taxon>Lentinus</taxon>
    </lineage>
</organism>
<reference evidence="2 3" key="1">
    <citation type="journal article" date="2018" name="Biotechnol. Biofuels">
        <title>Integrative visual omics of the white-rot fungus Polyporus brumalis exposes the biotechnological potential of its oxidative enzymes for delignifying raw plant biomass.</title>
        <authorList>
            <person name="Miyauchi S."/>
            <person name="Rancon A."/>
            <person name="Drula E."/>
            <person name="Hage H."/>
            <person name="Chaduli D."/>
            <person name="Favel A."/>
            <person name="Grisel S."/>
            <person name="Henrissat B."/>
            <person name="Herpoel-Gimbert I."/>
            <person name="Ruiz-Duenas F.J."/>
            <person name="Chevret D."/>
            <person name="Hainaut M."/>
            <person name="Lin J."/>
            <person name="Wang M."/>
            <person name="Pangilinan J."/>
            <person name="Lipzen A."/>
            <person name="Lesage-Meessen L."/>
            <person name="Navarro D."/>
            <person name="Riley R."/>
            <person name="Grigoriev I.V."/>
            <person name="Zhou S."/>
            <person name="Raouche S."/>
            <person name="Rosso M.N."/>
        </authorList>
    </citation>
    <scope>NUCLEOTIDE SEQUENCE [LARGE SCALE GENOMIC DNA]</scope>
    <source>
        <strain evidence="2 3">BRFM 1820</strain>
    </source>
</reference>
<dbReference type="AlphaFoldDB" id="A0A371CGG4"/>